<organism evidence="3">
    <name type="scientific">Brugia pahangi</name>
    <name type="common">Filarial nematode worm</name>
    <dbReference type="NCBI Taxonomy" id="6280"/>
    <lineage>
        <taxon>Eukaryota</taxon>
        <taxon>Metazoa</taxon>
        <taxon>Ecdysozoa</taxon>
        <taxon>Nematoda</taxon>
        <taxon>Chromadorea</taxon>
        <taxon>Rhabditida</taxon>
        <taxon>Spirurina</taxon>
        <taxon>Spiruromorpha</taxon>
        <taxon>Filarioidea</taxon>
        <taxon>Onchocercidae</taxon>
        <taxon>Brugia</taxon>
    </lineage>
</organism>
<dbReference type="Proteomes" id="UP000278627">
    <property type="component" value="Unassembled WGS sequence"/>
</dbReference>
<gene>
    <name evidence="1" type="ORF">BPAG_LOCUS4292</name>
</gene>
<keyword evidence="2" id="KW-1185">Reference proteome</keyword>
<accession>A0A0N4T7Z1</accession>
<dbReference type="WBParaSite" id="BPAG_0000432801-mRNA-1">
    <property type="protein sequence ID" value="BPAG_0000432801-mRNA-1"/>
    <property type="gene ID" value="BPAG_0000432801"/>
</dbReference>
<reference evidence="3" key="1">
    <citation type="submission" date="2017-02" db="UniProtKB">
        <authorList>
            <consortium name="WormBaseParasite"/>
        </authorList>
    </citation>
    <scope>IDENTIFICATION</scope>
</reference>
<evidence type="ECO:0000313" key="1">
    <source>
        <dbReference type="EMBL" id="VDN85478.1"/>
    </source>
</evidence>
<protein>
    <submittedName>
        <fullName evidence="3">Protein kinase domain-containing protein</fullName>
    </submittedName>
</protein>
<evidence type="ECO:0000313" key="2">
    <source>
        <dbReference type="Proteomes" id="UP000278627"/>
    </source>
</evidence>
<proteinExistence type="predicted"/>
<evidence type="ECO:0000313" key="3">
    <source>
        <dbReference type="WBParaSite" id="BPAG_0000432801-mRNA-1"/>
    </source>
</evidence>
<name>A0A0N4T7Z1_BRUPA</name>
<dbReference type="EMBL" id="UZAD01001960">
    <property type="protein sequence ID" value="VDN85478.1"/>
    <property type="molecule type" value="Genomic_DNA"/>
</dbReference>
<reference evidence="1 2" key="2">
    <citation type="submission" date="2018-11" db="EMBL/GenBank/DDBJ databases">
        <authorList>
            <consortium name="Pathogen Informatics"/>
        </authorList>
    </citation>
    <scope>NUCLEOTIDE SEQUENCE [LARGE SCALE GENOMIC DNA]</scope>
</reference>
<sequence>MNVTRVNTSTSTALHKQGAFDMDSNAIYRYCIPAIIRSIATGDWSSCSDYRGLDCHENSKVTIVDLLRIIVGDRVRKNEIHTRRYDILSAKQLVPEHNGSEDSDDDLFVPVRRSDSIRHLIPANILQ</sequence>
<dbReference type="AlphaFoldDB" id="A0A0N4T7Z1"/>